<evidence type="ECO:0000313" key="1">
    <source>
        <dbReference type="EMBL" id="KAK2916470.1"/>
    </source>
</evidence>
<sequence>MTDLPQHLLYIGPAAAEQRPCTLLGCNHCHQLNFFSIVSAVSAAAAGAHQLSSLVSSSSSLAVYIGYTVIRTVCTKDGLRVLPKDTPPRFSLITSTSSRSHG</sequence>
<accession>A0AA88QGM3</accession>
<dbReference type="Proteomes" id="UP001187343">
    <property type="component" value="Unassembled WGS sequence"/>
</dbReference>
<proteinExistence type="predicted"/>
<dbReference type="AlphaFoldDB" id="A0AA88QGM3"/>
<gene>
    <name evidence="1" type="ORF">Q8A67_000844</name>
</gene>
<comment type="caution">
    <text evidence="1">The sequence shown here is derived from an EMBL/GenBank/DDBJ whole genome shotgun (WGS) entry which is preliminary data.</text>
</comment>
<dbReference type="EMBL" id="JAUYZG010000001">
    <property type="protein sequence ID" value="KAK2916470.1"/>
    <property type="molecule type" value="Genomic_DNA"/>
</dbReference>
<keyword evidence="2" id="KW-1185">Reference proteome</keyword>
<organism evidence="1 2">
    <name type="scientific">Cirrhinus molitorella</name>
    <name type="common">mud carp</name>
    <dbReference type="NCBI Taxonomy" id="172907"/>
    <lineage>
        <taxon>Eukaryota</taxon>
        <taxon>Metazoa</taxon>
        <taxon>Chordata</taxon>
        <taxon>Craniata</taxon>
        <taxon>Vertebrata</taxon>
        <taxon>Euteleostomi</taxon>
        <taxon>Actinopterygii</taxon>
        <taxon>Neopterygii</taxon>
        <taxon>Teleostei</taxon>
        <taxon>Ostariophysi</taxon>
        <taxon>Cypriniformes</taxon>
        <taxon>Cyprinidae</taxon>
        <taxon>Labeoninae</taxon>
        <taxon>Labeonini</taxon>
        <taxon>Cirrhinus</taxon>
    </lineage>
</organism>
<name>A0AA88QGM3_9TELE</name>
<protein>
    <submittedName>
        <fullName evidence="1">Uncharacterized protein</fullName>
    </submittedName>
</protein>
<evidence type="ECO:0000313" key="2">
    <source>
        <dbReference type="Proteomes" id="UP001187343"/>
    </source>
</evidence>
<reference evidence="1" key="1">
    <citation type="submission" date="2023-08" db="EMBL/GenBank/DDBJ databases">
        <title>Chromosome-level Genome Assembly of mud carp (Cirrhinus molitorella).</title>
        <authorList>
            <person name="Liu H."/>
        </authorList>
    </citation>
    <scope>NUCLEOTIDE SEQUENCE</scope>
    <source>
        <strain evidence="1">Prfri</strain>
        <tissue evidence="1">Muscle</tissue>
    </source>
</reference>